<feature type="domain" description="Peptidase S33 tripeptidyl aminopeptidase-like C-terminal" evidence="1">
    <location>
        <begin position="35"/>
        <end position="127"/>
    </location>
</feature>
<keyword evidence="3" id="KW-1185">Reference proteome</keyword>
<reference evidence="2" key="1">
    <citation type="submission" date="2021-01" db="EMBL/GenBank/DDBJ databases">
        <title>Whole genome shotgun sequence of Planobispora takensis NBRC 109077.</title>
        <authorList>
            <person name="Komaki H."/>
            <person name="Tamura T."/>
        </authorList>
    </citation>
    <scope>NUCLEOTIDE SEQUENCE</scope>
    <source>
        <strain evidence="2">NBRC 109077</strain>
    </source>
</reference>
<dbReference type="AlphaFoldDB" id="A0A8J3X036"/>
<name>A0A8J3X036_9ACTN</name>
<sequence length="138" mass="14760">MCADRAVSRNPQTYYRDIRAHRADEPFYGPPGRNLTPCAFWPASPAEPPTEIRNDVPVLMVGATGDTATPYSGQLAMHRALSGSRMLTLTEAYIHAAYLGYHGAACVDTAVNRYLLGGALPSADTTCTRDRPAGTSGS</sequence>
<accession>A0A8J3X036</accession>
<dbReference type="InterPro" id="IPR029058">
    <property type="entry name" value="AB_hydrolase_fold"/>
</dbReference>
<proteinExistence type="predicted"/>
<protein>
    <recommendedName>
        <fullName evidence="1">Peptidase S33 tripeptidyl aminopeptidase-like C-terminal domain-containing protein</fullName>
    </recommendedName>
</protein>
<dbReference type="Pfam" id="PF08386">
    <property type="entry name" value="Abhydrolase_4"/>
    <property type="match status" value="1"/>
</dbReference>
<organism evidence="2 3">
    <name type="scientific">Planobispora takensis</name>
    <dbReference type="NCBI Taxonomy" id="1367882"/>
    <lineage>
        <taxon>Bacteria</taxon>
        <taxon>Bacillati</taxon>
        <taxon>Actinomycetota</taxon>
        <taxon>Actinomycetes</taxon>
        <taxon>Streptosporangiales</taxon>
        <taxon>Streptosporangiaceae</taxon>
        <taxon>Planobispora</taxon>
    </lineage>
</organism>
<evidence type="ECO:0000313" key="3">
    <source>
        <dbReference type="Proteomes" id="UP000634476"/>
    </source>
</evidence>
<comment type="caution">
    <text evidence="2">The sequence shown here is derived from an EMBL/GenBank/DDBJ whole genome shotgun (WGS) entry which is preliminary data.</text>
</comment>
<dbReference type="SUPFAM" id="SSF53474">
    <property type="entry name" value="alpha/beta-Hydrolases"/>
    <property type="match status" value="1"/>
</dbReference>
<evidence type="ECO:0000259" key="1">
    <source>
        <dbReference type="Pfam" id="PF08386"/>
    </source>
</evidence>
<dbReference type="EMBL" id="BOOK01000066">
    <property type="protein sequence ID" value="GII05347.1"/>
    <property type="molecule type" value="Genomic_DNA"/>
</dbReference>
<dbReference type="InterPro" id="IPR013595">
    <property type="entry name" value="Pept_S33_TAP-like_C"/>
</dbReference>
<gene>
    <name evidence="2" type="ORF">Pta02_73550</name>
</gene>
<dbReference type="RefSeq" id="WP_203879559.1">
    <property type="nucleotide sequence ID" value="NZ_BOOK01000066.1"/>
</dbReference>
<dbReference type="Proteomes" id="UP000634476">
    <property type="component" value="Unassembled WGS sequence"/>
</dbReference>
<evidence type="ECO:0000313" key="2">
    <source>
        <dbReference type="EMBL" id="GII05347.1"/>
    </source>
</evidence>